<evidence type="ECO:0000313" key="9">
    <source>
        <dbReference type="Proteomes" id="UP000228689"/>
    </source>
</evidence>
<dbReference type="PANTHER" id="PTHR43673">
    <property type="entry name" value="NAD(P)H NITROREDUCTASE YDGI-RELATED"/>
    <property type="match status" value="1"/>
</dbReference>
<keyword evidence="5" id="KW-0521">NADP</keyword>
<keyword evidence="4" id="KW-0288">FMN</keyword>
<evidence type="ECO:0000256" key="4">
    <source>
        <dbReference type="ARBA" id="ARBA00022643"/>
    </source>
</evidence>
<dbReference type="CDD" id="cd02149">
    <property type="entry name" value="NfsB-like"/>
    <property type="match status" value="1"/>
</dbReference>
<evidence type="ECO:0000259" key="7">
    <source>
        <dbReference type="Pfam" id="PF00881"/>
    </source>
</evidence>
<evidence type="ECO:0000256" key="6">
    <source>
        <dbReference type="ARBA" id="ARBA00023002"/>
    </source>
</evidence>
<dbReference type="SUPFAM" id="SSF55469">
    <property type="entry name" value="FMN-dependent nitroreductase-like"/>
    <property type="match status" value="1"/>
</dbReference>
<dbReference type="InterPro" id="IPR000415">
    <property type="entry name" value="Nitroreductase-like"/>
</dbReference>
<dbReference type="InterPro" id="IPR029479">
    <property type="entry name" value="Nitroreductase"/>
</dbReference>
<dbReference type="Pfam" id="PF00881">
    <property type="entry name" value="Nitroreductase"/>
    <property type="match status" value="1"/>
</dbReference>
<dbReference type="InterPro" id="IPR033878">
    <property type="entry name" value="NfsB-like"/>
</dbReference>
<name>A0A2M7RB69_9BACT</name>
<dbReference type="Proteomes" id="UP000228689">
    <property type="component" value="Unassembled WGS sequence"/>
</dbReference>
<organism evidence="8 9">
    <name type="scientific">Candidatus Komeilibacteria bacterium CG_4_10_14_0_8_um_filter_37_78</name>
    <dbReference type="NCBI Taxonomy" id="1974471"/>
    <lineage>
        <taxon>Bacteria</taxon>
        <taxon>Candidatus Komeiliibacteriota</taxon>
    </lineage>
</organism>
<keyword evidence="6" id="KW-0560">Oxidoreductase</keyword>
<sequence length="235" mass="26912">MFGYYSGQLVLSSSVFSYIIKELIINKKNMSKTFIDNLEWRSAIKKFDPDKKVAGELLDKIIKAIRFTPSSYGLQPYHVFVISEQDLKDKMKTITFMQPQVGGCSQMLVFCARTDLPARVDQYIEDVSKGDLLAKTKLQGKKLLIMNSIGKKSEEDLLEWSRRQTYIALGFAMAACAELQVDSCPMEGFNPMAMDQLLELPEHLHSVVLLPIGYRAEEPQRDKFRYSNEDLFTNR</sequence>
<protein>
    <submittedName>
        <fullName evidence="8">NAD(P)H-dependent oxidoreductase</fullName>
    </submittedName>
</protein>
<proteinExistence type="inferred from homology"/>
<gene>
    <name evidence="8" type="ORF">COY67_03570</name>
</gene>
<comment type="cofactor">
    <cofactor evidence="1">
        <name>FMN</name>
        <dbReference type="ChEBI" id="CHEBI:58210"/>
    </cofactor>
</comment>
<reference evidence="9" key="1">
    <citation type="submission" date="2017-09" db="EMBL/GenBank/DDBJ databases">
        <title>Depth-based differentiation of microbial function through sediment-hosted aquifers and enrichment of novel symbionts in the deep terrestrial subsurface.</title>
        <authorList>
            <person name="Probst A.J."/>
            <person name="Ladd B."/>
            <person name="Jarett J.K."/>
            <person name="Geller-Mcgrath D.E."/>
            <person name="Sieber C.M.K."/>
            <person name="Emerson J.B."/>
            <person name="Anantharaman K."/>
            <person name="Thomas B.C."/>
            <person name="Malmstrom R."/>
            <person name="Stieglmeier M."/>
            <person name="Klingl A."/>
            <person name="Woyke T."/>
            <person name="Ryan C.M."/>
            <person name="Banfield J.F."/>
        </authorList>
    </citation>
    <scope>NUCLEOTIDE SEQUENCE [LARGE SCALE GENOMIC DNA]</scope>
</reference>
<dbReference type="AlphaFoldDB" id="A0A2M7RB69"/>
<evidence type="ECO:0000256" key="1">
    <source>
        <dbReference type="ARBA" id="ARBA00001917"/>
    </source>
</evidence>
<evidence type="ECO:0000256" key="3">
    <source>
        <dbReference type="ARBA" id="ARBA00022630"/>
    </source>
</evidence>
<keyword evidence="3" id="KW-0285">Flavoprotein</keyword>
<dbReference type="EMBL" id="PFMC01000083">
    <property type="protein sequence ID" value="PIY93787.1"/>
    <property type="molecule type" value="Genomic_DNA"/>
</dbReference>
<feature type="domain" description="Nitroreductase" evidence="7">
    <location>
        <begin position="39"/>
        <end position="214"/>
    </location>
</feature>
<evidence type="ECO:0000313" key="8">
    <source>
        <dbReference type="EMBL" id="PIY93787.1"/>
    </source>
</evidence>
<evidence type="ECO:0000256" key="2">
    <source>
        <dbReference type="ARBA" id="ARBA00007118"/>
    </source>
</evidence>
<accession>A0A2M7RB69</accession>
<evidence type="ECO:0000256" key="5">
    <source>
        <dbReference type="ARBA" id="ARBA00022857"/>
    </source>
</evidence>
<comment type="similarity">
    <text evidence="2">Belongs to the nitroreductase family.</text>
</comment>
<comment type="caution">
    <text evidence="8">The sequence shown here is derived from an EMBL/GenBank/DDBJ whole genome shotgun (WGS) entry which is preliminary data.</text>
</comment>
<dbReference type="Gene3D" id="3.40.109.10">
    <property type="entry name" value="NADH Oxidase"/>
    <property type="match status" value="1"/>
</dbReference>
<dbReference type="GO" id="GO:0016491">
    <property type="term" value="F:oxidoreductase activity"/>
    <property type="evidence" value="ECO:0007669"/>
    <property type="project" value="UniProtKB-KW"/>
</dbReference>
<dbReference type="PANTHER" id="PTHR43673:SF2">
    <property type="entry name" value="NITROREDUCTASE"/>
    <property type="match status" value="1"/>
</dbReference>